<dbReference type="EMBL" id="QKYT01000127">
    <property type="protein sequence ID" value="RIA92391.1"/>
    <property type="molecule type" value="Genomic_DNA"/>
</dbReference>
<dbReference type="Proteomes" id="UP000265703">
    <property type="component" value="Unassembled WGS sequence"/>
</dbReference>
<evidence type="ECO:0000313" key="2">
    <source>
        <dbReference type="Proteomes" id="UP000265703"/>
    </source>
</evidence>
<proteinExistence type="predicted"/>
<gene>
    <name evidence="1" type="ORF">C1645_820727</name>
</gene>
<keyword evidence="2" id="KW-1185">Reference proteome</keyword>
<reference evidence="1 2" key="1">
    <citation type="submission" date="2018-06" db="EMBL/GenBank/DDBJ databases">
        <title>Comparative genomics reveals the genomic features of Rhizophagus irregularis, R. cerebriforme, R. diaphanum and Gigaspora rosea, and their symbiotic lifestyle signature.</title>
        <authorList>
            <person name="Morin E."/>
            <person name="San Clemente H."/>
            <person name="Chen E.C.H."/>
            <person name="De La Providencia I."/>
            <person name="Hainaut M."/>
            <person name="Kuo A."/>
            <person name="Kohler A."/>
            <person name="Murat C."/>
            <person name="Tang N."/>
            <person name="Roy S."/>
            <person name="Loubradou J."/>
            <person name="Henrissat B."/>
            <person name="Grigoriev I.V."/>
            <person name="Corradi N."/>
            <person name="Roux C."/>
            <person name="Martin F.M."/>
        </authorList>
    </citation>
    <scope>NUCLEOTIDE SEQUENCE [LARGE SCALE GENOMIC DNA]</scope>
    <source>
        <strain evidence="1 2">DAOM 227022</strain>
    </source>
</reference>
<name>A0A397TBN0_9GLOM</name>
<sequence length="277" mass="32472">MDPKPLWIKIISDNGDHYYNSELMTIISYWYDWYNIKVRRWIFLEPGKAKTTVDSHYAMIMHAIKRYVKIGYDLTEGKNIETAFQDLSRTSSITGQFAGYIRVRFLSHIGKWIDFSPMQIANLCGTIHRPSPIVSEPTESHTLWIMPIPNLELPMNEVANKINEKINKSSKLLLLLLVKILNNEFYSFDQEFSHNKGWTLKENLKLNNKITDCYSSESMHACLEELIAEGELILEKIPILKTIKVLKIKKWFSELFSPEWEEKRFSELFDPECKGKQ</sequence>
<accession>A0A397TBN0</accession>
<evidence type="ECO:0000313" key="1">
    <source>
        <dbReference type="EMBL" id="RIA92391.1"/>
    </source>
</evidence>
<dbReference type="AlphaFoldDB" id="A0A397TBN0"/>
<protein>
    <submittedName>
        <fullName evidence="1">Uncharacterized protein</fullName>
    </submittedName>
</protein>
<dbReference type="OrthoDB" id="2424604at2759"/>
<organism evidence="1 2">
    <name type="scientific">Glomus cerebriforme</name>
    <dbReference type="NCBI Taxonomy" id="658196"/>
    <lineage>
        <taxon>Eukaryota</taxon>
        <taxon>Fungi</taxon>
        <taxon>Fungi incertae sedis</taxon>
        <taxon>Mucoromycota</taxon>
        <taxon>Glomeromycotina</taxon>
        <taxon>Glomeromycetes</taxon>
        <taxon>Glomerales</taxon>
        <taxon>Glomeraceae</taxon>
        <taxon>Glomus</taxon>
    </lineage>
</organism>
<comment type="caution">
    <text evidence="1">The sequence shown here is derived from an EMBL/GenBank/DDBJ whole genome shotgun (WGS) entry which is preliminary data.</text>
</comment>